<protein>
    <submittedName>
        <fullName evidence="2">Uncharacterized protein</fullName>
    </submittedName>
</protein>
<dbReference type="AlphaFoldDB" id="A0A5P9CRG2"/>
<sequence length="65" mass="7200">MAATKPSPQPKAAKKSESEKAPKPTHKVIDPTFRIHGKNKNVGDEVTLTDAQARLPELQKKIERL</sequence>
<name>A0A5P9CRG2_9VIBR</name>
<proteinExistence type="predicted"/>
<dbReference type="EMBL" id="CP045352">
    <property type="protein sequence ID" value="QFT28794.1"/>
    <property type="molecule type" value="Genomic_DNA"/>
</dbReference>
<gene>
    <name evidence="2" type="ORF">FIV01_20545</name>
</gene>
<organism evidence="2 3">
    <name type="scientific">Vibrio aquimaris</name>
    <dbReference type="NCBI Taxonomy" id="2587862"/>
    <lineage>
        <taxon>Bacteria</taxon>
        <taxon>Pseudomonadati</taxon>
        <taxon>Pseudomonadota</taxon>
        <taxon>Gammaproteobacteria</taxon>
        <taxon>Vibrionales</taxon>
        <taxon>Vibrionaceae</taxon>
        <taxon>Vibrio</taxon>
    </lineage>
</organism>
<accession>A0A5P9CRG2</accession>
<dbReference type="KEGG" id="vaq:FIV01_20545"/>
<keyword evidence="2" id="KW-0614">Plasmid</keyword>
<evidence type="ECO:0000256" key="1">
    <source>
        <dbReference type="SAM" id="MobiDB-lite"/>
    </source>
</evidence>
<keyword evidence="3" id="KW-1185">Reference proteome</keyword>
<feature type="region of interest" description="Disordered" evidence="1">
    <location>
        <begin position="1"/>
        <end position="30"/>
    </location>
</feature>
<dbReference type="RefSeq" id="WP_152432801.1">
    <property type="nucleotide sequence ID" value="NZ_CBCSDK010000028.1"/>
</dbReference>
<dbReference type="Proteomes" id="UP000326936">
    <property type="component" value="Plasmid pTHAF100_b"/>
</dbReference>
<reference evidence="2 3" key="1">
    <citation type="submission" date="2019-10" db="EMBL/GenBank/DDBJ databases">
        <title>Complete genome sequence of Vibrio sp. strain THAF100, isolated from non-filtered water from the water column of tank 6 of a marine aquarium containing stony-coral fragments. Water maintained at 26 degree C.</title>
        <authorList>
            <person name="Ruckert C."/>
            <person name="Franco A."/>
            <person name="Kalinowski J."/>
            <person name="Glaeser S."/>
        </authorList>
    </citation>
    <scope>NUCLEOTIDE SEQUENCE [LARGE SCALE GENOMIC DNA]</scope>
    <source>
        <strain evidence="2 3">THAF100</strain>
        <plasmid evidence="3">pthaf100_b</plasmid>
    </source>
</reference>
<evidence type="ECO:0000313" key="2">
    <source>
        <dbReference type="EMBL" id="QFT28794.1"/>
    </source>
</evidence>
<evidence type="ECO:0000313" key="3">
    <source>
        <dbReference type="Proteomes" id="UP000326936"/>
    </source>
</evidence>
<geneLocation type="plasmid" evidence="3">
    <name>pthaf100_b</name>
</geneLocation>